<reference evidence="1 3" key="1">
    <citation type="journal article" date="2018" name="PLoS Genet.">
        <title>Population sequencing reveals clonal diversity and ancestral inbreeding in the grapevine cultivar Chardonnay.</title>
        <authorList>
            <person name="Roach M.J."/>
            <person name="Johnson D.L."/>
            <person name="Bohlmann J."/>
            <person name="van Vuuren H.J."/>
            <person name="Jones S.J."/>
            <person name="Pretorius I.S."/>
            <person name="Schmidt S.A."/>
            <person name="Borneman A.R."/>
        </authorList>
    </citation>
    <scope>NUCLEOTIDE SEQUENCE [LARGE SCALE GENOMIC DNA]</scope>
    <source>
        <strain evidence="3">cv. Chardonnay</strain>
        <strain evidence="1">I10V1</strain>
        <tissue evidence="1">Leaf</tissue>
    </source>
</reference>
<evidence type="ECO:0000313" key="1">
    <source>
        <dbReference type="EMBL" id="RVW25546.1"/>
    </source>
</evidence>
<dbReference type="Proteomes" id="UP000288805">
    <property type="component" value="Unassembled WGS sequence"/>
</dbReference>
<dbReference type="AlphaFoldDB" id="A0A438CQR6"/>
<organism evidence="1 3">
    <name type="scientific">Vitis vinifera</name>
    <name type="common">Grape</name>
    <dbReference type="NCBI Taxonomy" id="29760"/>
    <lineage>
        <taxon>Eukaryota</taxon>
        <taxon>Viridiplantae</taxon>
        <taxon>Streptophyta</taxon>
        <taxon>Embryophyta</taxon>
        <taxon>Tracheophyta</taxon>
        <taxon>Spermatophyta</taxon>
        <taxon>Magnoliopsida</taxon>
        <taxon>eudicotyledons</taxon>
        <taxon>Gunneridae</taxon>
        <taxon>Pentapetalae</taxon>
        <taxon>rosids</taxon>
        <taxon>Vitales</taxon>
        <taxon>Vitaceae</taxon>
        <taxon>Viteae</taxon>
        <taxon>Vitis</taxon>
    </lineage>
</organism>
<name>A0A438CQR6_VITVI</name>
<evidence type="ECO:0000313" key="2">
    <source>
        <dbReference type="EMBL" id="RVW82178.1"/>
    </source>
</evidence>
<protein>
    <submittedName>
        <fullName evidence="1">Uncharacterized protein</fullName>
    </submittedName>
</protein>
<dbReference type="EMBL" id="QGNW01002083">
    <property type="protein sequence ID" value="RVW25546.1"/>
    <property type="molecule type" value="Genomic_DNA"/>
</dbReference>
<evidence type="ECO:0000313" key="3">
    <source>
        <dbReference type="Proteomes" id="UP000288805"/>
    </source>
</evidence>
<comment type="caution">
    <text evidence="1">The sequence shown here is derived from an EMBL/GenBank/DDBJ whole genome shotgun (WGS) entry which is preliminary data.</text>
</comment>
<accession>A0A438CQR6</accession>
<dbReference type="EMBL" id="QGNW01000243">
    <property type="protein sequence ID" value="RVW82178.1"/>
    <property type="molecule type" value="Genomic_DNA"/>
</dbReference>
<sequence>MSDKLASTLASIQKFMAGVNRLLDQIERSRKDHHPVGISIDETVPHASQTAHVLPPRTSHGVPFHLSDHCETTPPPTATISPPIVTTTDDTRLVEQEARFERLESRMRHIRL</sequence>
<gene>
    <name evidence="2" type="ORF">CK203_050804</name>
    <name evidence="1" type="ORF">CK203_116731</name>
</gene>
<proteinExistence type="predicted"/>